<dbReference type="Gene3D" id="3.30.450.40">
    <property type="match status" value="1"/>
</dbReference>
<dbReference type="InterPro" id="IPR003593">
    <property type="entry name" value="AAA+_ATPase"/>
</dbReference>
<dbReference type="PROSITE" id="PS00676">
    <property type="entry name" value="SIGMA54_INTERACT_2"/>
    <property type="match status" value="1"/>
</dbReference>
<keyword evidence="5" id="KW-0804">Transcription</keyword>
<dbReference type="SUPFAM" id="SSF55781">
    <property type="entry name" value="GAF domain-like"/>
    <property type="match status" value="1"/>
</dbReference>
<dbReference type="Pfam" id="PF01590">
    <property type="entry name" value="GAF"/>
    <property type="match status" value="1"/>
</dbReference>
<dbReference type="GO" id="GO:0003677">
    <property type="term" value="F:DNA binding"/>
    <property type="evidence" value="ECO:0007669"/>
    <property type="project" value="UniProtKB-KW"/>
</dbReference>
<dbReference type="SUPFAM" id="SSF46689">
    <property type="entry name" value="Homeodomain-like"/>
    <property type="match status" value="1"/>
</dbReference>
<dbReference type="AlphaFoldDB" id="A0A150PSQ7"/>
<dbReference type="PANTHER" id="PTHR32071">
    <property type="entry name" value="TRANSCRIPTIONAL REGULATORY PROTEIN"/>
    <property type="match status" value="1"/>
</dbReference>
<evidence type="ECO:0000256" key="5">
    <source>
        <dbReference type="ARBA" id="ARBA00023163"/>
    </source>
</evidence>
<dbReference type="GO" id="GO:0005524">
    <property type="term" value="F:ATP binding"/>
    <property type="evidence" value="ECO:0007669"/>
    <property type="project" value="UniProtKB-KW"/>
</dbReference>
<evidence type="ECO:0000313" key="7">
    <source>
        <dbReference type="EMBL" id="KYF58734.1"/>
    </source>
</evidence>
<dbReference type="InterPro" id="IPR025943">
    <property type="entry name" value="Sigma_54_int_dom_ATP-bd_2"/>
</dbReference>
<dbReference type="PROSITE" id="PS50045">
    <property type="entry name" value="SIGMA54_INTERACT_4"/>
    <property type="match status" value="1"/>
</dbReference>
<sequence>MVYQGAGPPSAVSEPVDVERVRRERDLYRKLLDLGRNNELEPFLEEALALIVDIAGARRGYLEIRDDSADAAETPFWMARGCTEEDVAEVRASMSRGVIAQAVASGQTIVTSSALKDPRFRDRGSVRAHRIEAVLCAPIGADPPLGVLYLQDRVQPGPFGDEDRAHVELLARHVATFADRLLLRRRSAESADPTLPLRKRLRADGIIGRSPALARLFQQLVVIAPLDVSVLLLGPTGSGKTAVARVLHNNSARAGKPFVEINCGALPEALIESELFGAVPGAHSTANRRVSGKVEAAEGGTLFLDEIAELSVTAQAALLQLLQSKEYFPVGGSKAVTADVRIVAATNTDLRAAVSKKAFREDLFYRLQVLPVRVPSLAERREDLPELAAHFCEQAVRTYNLPRIELSVGALRAVEHAEWPGNVRELAHAVEAAVIRTAADGVLRVEQRHFFPEPELNRGDAGGPLSEDWFAGRPTLQAATRAFQARFVRRVLDEGGWNVSEAAARLDIARSHVYNLIRGLGLERPKGV</sequence>
<dbReference type="InterPro" id="IPR058031">
    <property type="entry name" value="AAA_lid_NorR"/>
</dbReference>
<keyword evidence="1" id="KW-0547">Nucleotide-binding</keyword>
<comment type="caution">
    <text evidence="7">The sequence shown here is derived from an EMBL/GenBank/DDBJ whole genome shotgun (WGS) entry which is preliminary data.</text>
</comment>
<dbReference type="Pfam" id="PF25601">
    <property type="entry name" value="AAA_lid_14"/>
    <property type="match status" value="1"/>
</dbReference>
<dbReference type="InterPro" id="IPR029016">
    <property type="entry name" value="GAF-like_dom_sf"/>
</dbReference>
<proteinExistence type="predicted"/>
<dbReference type="Gene3D" id="1.10.10.60">
    <property type="entry name" value="Homeodomain-like"/>
    <property type="match status" value="1"/>
</dbReference>
<dbReference type="GO" id="GO:0006355">
    <property type="term" value="P:regulation of DNA-templated transcription"/>
    <property type="evidence" value="ECO:0007669"/>
    <property type="project" value="InterPro"/>
</dbReference>
<keyword evidence="4" id="KW-0238">DNA-binding</keyword>
<evidence type="ECO:0000259" key="6">
    <source>
        <dbReference type="PROSITE" id="PS50045"/>
    </source>
</evidence>
<dbReference type="PANTHER" id="PTHR32071:SF117">
    <property type="entry name" value="PTS-DEPENDENT DIHYDROXYACETONE KINASE OPERON REGULATORY PROTEIN-RELATED"/>
    <property type="match status" value="1"/>
</dbReference>
<keyword evidence="3" id="KW-0805">Transcription regulation</keyword>
<dbReference type="PROSITE" id="PS00688">
    <property type="entry name" value="SIGMA54_INTERACT_3"/>
    <property type="match status" value="1"/>
</dbReference>
<gene>
    <name evidence="7" type="ORF">BE08_40330</name>
</gene>
<organism evidence="7 8">
    <name type="scientific">Sorangium cellulosum</name>
    <name type="common">Polyangium cellulosum</name>
    <dbReference type="NCBI Taxonomy" id="56"/>
    <lineage>
        <taxon>Bacteria</taxon>
        <taxon>Pseudomonadati</taxon>
        <taxon>Myxococcota</taxon>
        <taxon>Polyangia</taxon>
        <taxon>Polyangiales</taxon>
        <taxon>Polyangiaceae</taxon>
        <taxon>Sorangium</taxon>
    </lineage>
</organism>
<accession>A0A150PSQ7</accession>
<dbReference type="Pfam" id="PF00158">
    <property type="entry name" value="Sigma54_activat"/>
    <property type="match status" value="1"/>
</dbReference>
<dbReference type="InterPro" id="IPR002078">
    <property type="entry name" value="Sigma_54_int"/>
</dbReference>
<evidence type="ECO:0000256" key="3">
    <source>
        <dbReference type="ARBA" id="ARBA00023015"/>
    </source>
</evidence>
<dbReference type="Gene3D" id="3.40.50.300">
    <property type="entry name" value="P-loop containing nucleotide triphosphate hydrolases"/>
    <property type="match status" value="1"/>
</dbReference>
<dbReference type="InterPro" id="IPR025944">
    <property type="entry name" value="Sigma_54_int_dom_CS"/>
</dbReference>
<dbReference type="Proteomes" id="UP000075420">
    <property type="component" value="Unassembled WGS sequence"/>
</dbReference>
<dbReference type="InterPro" id="IPR027417">
    <property type="entry name" value="P-loop_NTPase"/>
</dbReference>
<evidence type="ECO:0000256" key="4">
    <source>
        <dbReference type="ARBA" id="ARBA00023125"/>
    </source>
</evidence>
<keyword evidence="2" id="KW-0067">ATP-binding</keyword>
<name>A0A150PSQ7_SORCE</name>
<evidence type="ECO:0000256" key="2">
    <source>
        <dbReference type="ARBA" id="ARBA00022840"/>
    </source>
</evidence>
<dbReference type="SMART" id="SM00382">
    <property type="entry name" value="AAA"/>
    <property type="match status" value="1"/>
</dbReference>
<evidence type="ECO:0000313" key="8">
    <source>
        <dbReference type="Proteomes" id="UP000075420"/>
    </source>
</evidence>
<dbReference type="CDD" id="cd00009">
    <property type="entry name" value="AAA"/>
    <property type="match status" value="1"/>
</dbReference>
<dbReference type="InterPro" id="IPR003018">
    <property type="entry name" value="GAF"/>
</dbReference>
<evidence type="ECO:0000256" key="1">
    <source>
        <dbReference type="ARBA" id="ARBA00022741"/>
    </source>
</evidence>
<dbReference type="Gene3D" id="1.10.8.60">
    <property type="match status" value="1"/>
</dbReference>
<protein>
    <submittedName>
        <fullName evidence="7">AAA family ATPase</fullName>
    </submittedName>
</protein>
<dbReference type="InterPro" id="IPR009057">
    <property type="entry name" value="Homeodomain-like_sf"/>
</dbReference>
<feature type="domain" description="Sigma-54 factor interaction" evidence="6">
    <location>
        <begin position="206"/>
        <end position="435"/>
    </location>
</feature>
<dbReference type="SUPFAM" id="SSF52540">
    <property type="entry name" value="P-loop containing nucleoside triphosphate hydrolases"/>
    <property type="match status" value="1"/>
</dbReference>
<dbReference type="EMBL" id="JELY01000617">
    <property type="protein sequence ID" value="KYF58734.1"/>
    <property type="molecule type" value="Genomic_DNA"/>
</dbReference>
<dbReference type="SMART" id="SM00065">
    <property type="entry name" value="GAF"/>
    <property type="match status" value="1"/>
</dbReference>
<dbReference type="FunFam" id="3.40.50.300:FF:000006">
    <property type="entry name" value="DNA-binding transcriptional regulator NtrC"/>
    <property type="match status" value="1"/>
</dbReference>
<reference evidence="7 8" key="1">
    <citation type="submission" date="2014-02" db="EMBL/GenBank/DDBJ databases">
        <title>The small core and large imbalanced accessory genome model reveals a collaborative survival strategy of Sorangium cellulosum strains in nature.</title>
        <authorList>
            <person name="Han K."/>
            <person name="Peng R."/>
            <person name="Blom J."/>
            <person name="Li Y.-Z."/>
        </authorList>
    </citation>
    <scope>NUCLEOTIDE SEQUENCE [LARGE SCALE GENOMIC DNA]</scope>
    <source>
        <strain evidence="7 8">So0157-25</strain>
    </source>
</reference>